<accession>A0A1I7VML6</accession>
<reference evidence="1" key="1">
    <citation type="submission" date="2012-04" db="EMBL/GenBank/DDBJ databases">
        <title>The Genome Sequence of Loa loa.</title>
        <authorList>
            <consortium name="The Broad Institute Genome Sequencing Platform"/>
            <consortium name="Broad Institute Genome Sequencing Center for Infectious Disease"/>
            <person name="Nutman T.B."/>
            <person name="Fink D.L."/>
            <person name="Russ C."/>
            <person name="Young S."/>
            <person name="Zeng Q."/>
            <person name="Gargeya S."/>
            <person name="Alvarado L."/>
            <person name="Berlin A."/>
            <person name="Chapman S.B."/>
            <person name="Chen Z."/>
            <person name="Freedman E."/>
            <person name="Gellesch M."/>
            <person name="Goldberg J."/>
            <person name="Griggs A."/>
            <person name="Gujja S."/>
            <person name="Heilman E.R."/>
            <person name="Heiman D."/>
            <person name="Howarth C."/>
            <person name="Mehta T."/>
            <person name="Neiman D."/>
            <person name="Pearson M."/>
            <person name="Roberts A."/>
            <person name="Saif S."/>
            <person name="Shea T."/>
            <person name="Shenoy N."/>
            <person name="Sisk P."/>
            <person name="Stolte C."/>
            <person name="Sykes S."/>
            <person name="White J."/>
            <person name="Yandava C."/>
            <person name="Haas B."/>
            <person name="Henn M.R."/>
            <person name="Nusbaum C."/>
            <person name="Birren B."/>
        </authorList>
    </citation>
    <scope>NUCLEOTIDE SEQUENCE [LARGE SCALE GENOMIC DNA]</scope>
</reference>
<keyword evidence="1" id="KW-1185">Reference proteome</keyword>
<dbReference type="AlphaFoldDB" id="A0A1I7VML6"/>
<protein>
    <submittedName>
        <fullName evidence="2">DDE Tnp4 domain-containing protein</fullName>
    </submittedName>
</protein>
<sequence length="119" mass="13654">MEPLKRNATNYRVVYQAFIATTIKRIAELKLTHFPTTFLRLAFQLAISAFQSILQRCCIISVPRKLYIGTDLVSVGSYYTGGTVDLKDLYSREGPEFDFVSNVRTEQYDLEVFRVISTN</sequence>
<evidence type="ECO:0000313" key="2">
    <source>
        <dbReference type="WBParaSite" id="EN70_424"/>
    </source>
</evidence>
<evidence type="ECO:0000313" key="1">
    <source>
        <dbReference type="Proteomes" id="UP000095285"/>
    </source>
</evidence>
<proteinExistence type="predicted"/>
<reference evidence="2" key="2">
    <citation type="submission" date="2016-11" db="UniProtKB">
        <authorList>
            <consortium name="WormBaseParasite"/>
        </authorList>
    </citation>
    <scope>IDENTIFICATION</scope>
</reference>
<name>A0A1I7VML6_LOALO</name>
<organism evidence="1 2">
    <name type="scientific">Loa loa</name>
    <name type="common">Eye worm</name>
    <name type="synonym">Filaria loa</name>
    <dbReference type="NCBI Taxonomy" id="7209"/>
    <lineage>
        <taxon>Eukaryota</taxon>
        <taxon>Metazoa</taxon>
        <taxon>Ecdysozoa</taxon>
        <taxon>Nematoda</taxon>
        <taxon>Chromadorea</taxon>
        <taxon>Rhabditida</taxon>
        <taxon>Spirurina</taxon>
        <taxon>Spiruromorpha</taxon>
        <taxon>Filarioidea</taxon>
        <taxon>Onchocercidae</taxon>
        <taxon>Loa</taxon>
    </lineage>
</organism>
<dbReference type="Proteomes" id="UP000095285">
    <property type="component" value="Unassembled WGS sequence"/>
</dbReference>
<dbReference type="STRING" id="7209.A0A1I7VML6"/>
<dbReference type="WBParaSite" id="EN70_424">
    <property type="protein sequence ID" value="EN70_424"/>
    <property type="gene ID" value="EN70_424"/>
</dbReference>